<dbReference type="Gene3D" id="3.40.50.300">
    <property type="entry name" value="P-loop containing nucleotide triphosphate hydrolases"/>
    <property type="match status" value="1"/>
</dbReference>
<comment type="caution">
    <text evidence="2">The sequence shown here is derived from an EMBL/GenBank/DDBJ whole genome shotgun (WGS) entry which is preliminary data.</text>
</comment>
<organism evidence="2 3">
    <name type="scientific">Rhodocytophaga aerolata</name>
    <dbReference type="NCBI Taxonomy" id="455078"/>
    <lineage>
        <taxon>Bacteria</taxon>
        <taxon>Pseudomonadati</taxon>
        <taxon>Bacteroidota</taxon>
        <taxon>Cytophagia</taxon>
        <taxon>Cytophagales</taxon>
        <taxon>Rhodocytophagaceae</taxon>
        <taxon>Rhodocytophaga</taxon>
    </lineage>
</organism>
<dbReference type="InterPro" id="IPR050678">
    <property type="entry name" value="DNA_Partitioning_ATPase"/>
</dbReference>
<accession>A0ABT8RBS0</accession>
<name>A0ABT8RBS0_9BACT</name>
<dbReference type="InterPro" id="IPR025669">
    <property type="entry name" value="AAA_dom"/>
</dbReference>
<dbReference type="EMBL" id="JAUKPO010000020">
    <property type="protein sequence ID" value="MDO1449541.1"/>
    <property type="molecule type" value="Genomic_DNA"/>
</dbReference>
<dbReference type="CDD" id="cd02042">
    <property type="entry name" value="ParAB_family"/>
    <property type="match status" value="1"/>
</dbReference>
<dbReference type="SUPFAM" id="SSF52540">
    <property type="entry name" value="P-loop containing nucleoside triphosphate hydrolases"/>
    <property type="match status" value="1"/>
</dbReference>
<dbReference type="Pfam" id="PF13614">
    <property type="entry name" value="AAA_31"/>
    <property type="match status" value="1"/>
</dbReference>
<dbReference type="PANTHER" id="PTHR13696">
    <property type="entry name" value="P-LOOP CONTAINING NUCLEOSIDE TRIPHOSPHATE HYDROLASE"/>
    <property type="match status" value="1"/>
</dbReference>
<feature type="domain" description="AAA" evidence="1">
    <location>
        <begin position="2"/>
        <end position="177"/>
    </location>
</feature>
<protein>
    <submittedName>
        <fullName evidence="2">ParA family protein</fullName>
    </submittedName>
</protein>
<reference evidence="2" key="1">
    <citation type="submission" date="2023-07" db="EMBL/GenBank/DDBJ databases">
        <title>The genome sequence of Rhodocytophaga aerolata KACC 12507.</title>
        <authorList>
            <person name="Zhang X."/>
        </authorList>
    </citation>
    <scope>NUCLEOTIDE SEQUENCE</scope>
    <source>
        <strain evidence="2">KACC 12507</strain>
    </source>
</reference>
<dbReference type="Proteomes" id="UP001168528">
    <property type="component" value="Unassembled WGS sequence"/>
</dbReference>
<evidence type="ECO:0000313" key="2">
    <source>
        <dbReference type="EMBL" id="MDO1449541.1"/>
    </source>
</evidence>
<dbReference type="RefSeq" id="WP_302040345.1">
    <property type="nucleotide sequence ID" value="NZ_JAUKPO010000020.1"/>
</dbReference>
<dbReference type="InterPro" id="IPR027417">
    <property type="entry name" value="P-loop_NTPase"/>
</dbReference>
<sequence>MAKIISIVNHKGGVGKTTSSVNIAASLSLMGYKVLGVDMDPQAHFSILSSQIRDYGEEVVGNLMLKRRTFDQVVQKSTTYEFLPSSKEMTRLEKEISFSVSPVKALAHAFTKAKVSELYDFVIIDCPPALGTLTLNALNACQYVVSSFTPEPLTWAGFTDMFTTINAVAEYDNPTLKYAGVFFTKYHPNMRNREAHAIADVVRQTEGEQAFTTYIRSDLNLQKMLLQKRSVLEFAPESNAAIDYKNLTDELLEKIN</sequence>
<evidence type="ECO:0000259" key="1">
    <source>
        <dbReference type="Pfam" id="PF13614"/>
    </source>
</evidence>
<dbReference type="PIRSF" id="PIRSF009320">
    <property type="entry name" value="Nuc_binding_HP_1000"/>
    <property type="match status" value="1"/>
</dbReference>
<gene>
    <name evidence="2" type="ORF">Q0590_24910</name>
</gene>
<keyword evidence="3" id="KW-1185">Reference proteome</keyword>
<dbReference type="PANTHER" id="PTHR13696:SF52">
    <property type="entry name" value="PARA FAMILY PROTEIN CT_582"/>
    <property type="match status" value="1"/>
</dbReference>
<evidence type="ECO:0000313" key="3">
    <source>
        <dbReference type="Proteomes" id="UP001168528"/>
    </source>
</evidence>
<proteinExistence type="predicted"/>